<protein>
    <submittedName>
        <fullName evidence="1">MBL fold metallo-hydrolase</fullName>
    </submittedName>
</protein>
<dbReference type="InterPro" id="IPR036866">
    <property type="entry name" value="RibonucZ/Hydroxyglut_hydro"/>
</dbReference>
<proteinExistence type="predicted"/>
<comment type="caution">
    <text evidence="1">The sequence shown here is derived from an EMBL/GenBank/DDBJ whole genome shotgun (WGS) entry which is preliminary data.</text>
</comment>
<name>A0ABU5TPB4_9CYAN</name>
<organism evidence="1 2">
    <name type="scientific">Pseudanabaena galeata UHCC 0370</name>
    <dbReference type="NCBI Taxonomy" id="3110310"/>
    <lineage>
        <taxon>Bacteria</taxon>
        <taxon>Bacillati</taxon>
        <taxon>Cyanobacteriota</taxon>
        <taxon>Cyanophyceae</taxon>
        <taxon>Pseudanabaenales</taxon>
        <taxon>Pseudanabaenaceae</taxon>
        <taxon>Pseudanabaena</taxon>
    </lineage>
</organism>
<dbReference type="Gene3D" id="3.60.15.10">
    <property type="entry name" value="Ribonuclease Z/Hydroxyacylglutathione hydrolase-like"/>
    <property type="match status" value="1"/>
</dbReference>
<dbReference type="Proteomes" id="UP001301388">
    <property type="component" value="Unassembled WGS sequence"/>
</dbReference>
<accession>A0ABU5TPB4</accession>
<dbReference type="RefSeq" id="WP_323263182.1">
    <property type="nucleotide sequence ID" value="NZ_JAYGIE010000109.1"/>
</dbReference>
<evidence type="ECO:0000313" key="1">
    <source>
        <dbReference type="EMBL" id="MEA5480092.1"/>
    </source>
</evidence>
<sequence length="488" mass="54919">MADIISFKKGSQLQALTSSDRLCYAIQPFIQEILNQFVILKDLGEAILRSAAKHEKVVAKLFDLQENDPVNSFSLKEKFLFPDRNHWQILNFSNGRFPDFLNKRGALAIQDREFVRQFHHLLYLCGQSRFTYQEISSQIGDQMQPILEVFLQSWVLQQKTFLPSVSPTLESGVYRLQHAALLYRSQTTGILVDPHLHSNYGIPNLNADISRAMLEGLVDGILISHSHYDHWHYPTLMQFSPDIPIIVPRVPRGSITCEDMAAQLREIGFTNVYDVPWHSDPIKFGDIDVHVLPFYGEQVLVPEHPQPVHPELKNWGNTYLIETDSYRSWFLIDAGIEPEHSILDVADEVYDRFGAIDWVVSNFQPLSYNSIGVDITSWGLDIVSNLLSNPPILGVTCQSQGEYTATLGPKGVAEVCAKVKAKACLPYADSWANLGEPTAHDQILISQVKSYLQDLGCQTIVYPWNIGNGLTPIGLRQGFVSNAPATSI</sequence>
<evidence type="ECO:0000313" key="2">
    <source>
        <dbReference type="Proteomes" id="UP001301388"/>
    </source>
</evidence>
<gene>
    <name evidence="1" type="ORF">VB774_20885</name>
</gene>
<dbReference type="EMBL" id="JAYGIE010000109">
    <property type="protein sequence ID" value="MEA5480092.1"/>
    <property type="molecule type" value="Genomic_DNA"/>
</dbReference>
<reference evidence="1 2" key="1">
    <citation type="submission" date="2023-12" db="EMBL/GenBank/DDBJ databases">
        <title>Baltic Sea Cyanobacteria.</title>
        <authorList>
            <person name="Delbaje E."/>
            <person name="Fewer D.P."/>
            <person name="Shishido T.K."/>
        </authorList>
    </citation>
    <scope>NUCLEOTIDE SEQUENCE [LARGE SCALE GENOMIC DNA]</scope>
    <source>
        <strain evidence="1 2">UHCC 0370</strain>
    </source>
</reference>
<dbReference type="SUPFAM" id="SSF56281">
    <property type="entry name" value="Metallo-hydrolase/oxidoreductase"/>
    <property type="match status" value="1"/>
</dbReference>
<keyword evidence="2" id="KW-1185">Reference proteome</keyword>